<evidence type="ECO:0000256" key="6">
    <source>
        <dbReference type="SAM" id="Phobius"/>
    </source>
</evidence>
<evidence type="ECO:0008006" key="9">
    <source>
        <dbReference type="Google" id="ProtNLM"/>
    </source>
</evidence>
<dbReference type="InParanoid" id="I2H5P6"/>
<name>I2H5P6_HENB6</name>
<dbReference type="Pfam" id="PF12141">
    <property type="entry name" value="BMT"/>
    <property type="match status" value="2"/>
</dbReference>
<keyword evidence="6" id="KW-0812">Transmembrane</keyword>
<evidence type="ECO:0000256" key="5">
    <source>
        <dbReference type="ARBA" id="ARBA00023316"/>
    </source>
</evidence>
<dbReference type="InterPro" id="IPR021988">
    <property type="entry name" value="BMT1"/>
</dbReference>
<dbReference type="eggNOG" id="ENOG502QTZG">
    <property type="taxonomic scope" value="Eukaryota"/>
</dbReference>
<keyword evidence="3" id="KW-0328">Glycosyltransferase</keyword>
<reference evidence="7 8" key="1">
    <citation type="journal article" date="2011" name="Proc. Natl. Acad. Sci. U.S.A.">
        <title>Evolutionary erosion of yeast sex chromosomes by mating-type switching accidents.</title>
        <authorList>
            <person name="Gordon J.L."/>
            <person name="Armisen D."/>
            <person name="Proux-Wera E."/>
            <person name="Oheigeartaigh S.S."/>
            <person name="Byrne K.P."/>
            <person name="Wolfe K.H."/>
        </authorList>
    </citation>
    <scope>NUCLEOTIDE SEQUENCE [LARGE SCALE GENOMIC DNA]</scope>
    <source>
        <strain evidence="8">ATCC 34711 / CBS 6284 / DSM 70876 / NBRC 10599 / NRRL Y-10934 / UCD 77-7</strain>
    </source>
</reference>
<keyword evidence="6" id="KW-0472">Membrane</keyword>
<dbReference type="STRING" id="1071380.I2H5P6"/>
<accession>I2H5P6</accession>
<dbReference type="KEGG" id="tbl:TBLA_0F01560"/>
<keyword evidence="8" id="KW-1185">Reference proteome</keyword>
<organism evidence="7 8">
    <name type="scientific">Henningerozyma blattae (strain ATCC 34711 / CBS 6284 / DSM 70876 / NBRC 10599 / NRRL Y-10934 / UCD 77-7)</name>
    <name type="common">Yeast</name>
    <name type="synonym">Tetrapisispora blattae</name>
    <dbReference type="NCBI Taxonomy" id="1071380"/>
    <lineage>
        <taxon>Eukaryota</taxon>
        <taxon>Fungi</taxon>
        <taxon>Dikarya</taxon>
        <taxon>Ascomycota</taxon>
        <taxon>Saccharomycotina</taxon>
        <taxon>Saccharomycetes</taxon>
        <taxon>Saccharomycetales</taxon>
        <taxon>Saccharomycetaceae</taxon>
        <taxon>Henningerozyma</taxon>
    </lineage>
</organism>
<dbReference type="EMBL" id="HE806321">
    <property type="protein sequence ID" value="CCH61698.1"/>
    <property type="molecule type" value="Genomic_DNA"/>
</dbReference>
<evidence type="ECO:0000256" key="1">
    <source>
        <dbReference type="ARBA" id="ARBA00004606"/>
    </source>
</evidence>
<dbReference type="GO" id="GO:0071555">
    <property type="term" value="P:cell wall organization"/>
    <property type="evidence" value="ECO:0007669"/>
    <property type="project" value="UniProtKB-KW"/>
</dbReference>
<evidence type="ECO:0000313" key="7">
    <source>
        <dbReference type="EMBL" id="CCH61698.1"/>
    </source>
</evidence>
<gene>
    <name evidence="7" type="primary">TBLA0F01560</name>
    <name evidence="7" type="ORF">TBLA_0F01560</name>
</gene>
<evidence type="ECO:0000256" key="3">
    <source>
        <dbReference type="ARBA" id="ARBA00022676"/>
    </source>
</evidence>
<dbReference type="HOGENOM" id="CLU_013841_0_0_1"/>
<feature type="transmembrane region" description="Helical" evidence="6">
    <location>
        <begin position="67"/>
        <end position="87"/>
    </location>
</feature>
<evidence type="ECO:0000313" key="8">
    <source>
        <dbReference type="Proteomes" id="UP000002866"/>
    </source>
</evidence>
<dbReference type="GeneID" id="14496807"/>
<dbReference type="Proteomes" id="UP000002866">
    <property type="component" value="Chromosome 6"/>
</dbReference>
<keyword evidence="6" id="KW-1133">Transmembrane helix</keyword>
<keyword evidence="5" id="KW-0961">Cell wall biogenesis/degradation</keyword>
<comment type="subcellular location">
    <subcellularLocation>
        <location evidence="1">Membrane</location>
        <topology evidence="1">Single-pass type II membrane protein</topology>
    </subcellularLocation>
</comment>
<dbReference type="AlphaFoldDB" id="I2H5P6"/>
<dbReference type="OMA" id="LMTSRIF"/>
<comment type="similarity">
    <text evidence="2">Belongs to the BMT family.</text>
</comment>
<dbReference type="RefSeq" id="XP_004181217.1">
    <property type="nucleotide sequence ID" value="XM_004181169.1"/>
</dbReference>
<keyword evidence="3" id="KW-0808">Transferase</keyword>
<proteinExistence type="inferred from homology"/>
<evidence type="ECO:0000256" key="2">
    <source>
        <dbReference type="ARBA" id="ARBA00009486"/>
    </source>
</evidence>
<dbReference type="OrthoDB" id="3631276at2759"/>
<dbReference type="GO" id="GO:0000030">
    <property type="term" value="F:mannosyltransferase activity"/>
    <property type="evidence" value="ECO:0007669"/>
    <property type="project" value="InterPro"/>
</dbReference>
<dbReference type="GO" id="GO:0016020">
    <property type="term" value="C:membrane"/>
    <property type="evidence" value="ECO:0007669"/>
    <property type="project" value="UniProtKB-SubCell"/>
</dbReference>
<sequence>MRFIDARKINKFINENINCPSQLGEFSTLEPKSTSRFSIQYLGNTAFFKTSKEMLKMMLKKRYRLRITCYKLVFLIIFTLPTIFIILQSNLEVSSINLTDLTFKPSKFPFLSSTIEYVDTKRALVDLDISKNIHYNPNSSPINSRIINEKYSKYEVKGFVSNLNSEKLKAKKHKKSHKDKLDINNFKNSDGEIISVKNFETLLSDDYSSLTTCEDLAFTSSISYSDNRTVIGENIFSLREEILNSTSFLKEILYENDELERENEEIVNKRWNQFGTSGVWLEGEQCYITASRIMYSKSESKSDPTVSFIRLQAFDRDWNEIKNKSILKFDAPDIIQNTLRKFEKELSKEVDCEQIYREKDVSNTEYEQCIENKDYFEQLKVRKNTLLRRYYVTYPTNYDVPFNLPEKFAGPEDPRIILRRTKNVEEPIIIFNMNDGESRKMHAYLPHRNVNKVVKFRFENMNHDTEKNWAPFFTEQDLQLDSILSHGSIHLVYRLNPLEIARCSLDDGLCEKVFEKSTLELSKQSVNTDIRGGTQFIPLPSSIPKINGKQIWVGFTKIHLRGCGCSEHYYRPMLSVMVEKHGVYHQDLVVPNLSFETDVINWQADGTKCNRGNNIMSPNSIAAWEVVGQDPFTKKIDDYMVFTYSESDKVSSVITIRGVLEYIIRVYGETDVDEDFIPSQESDTILGKSLNCFVDFSVHLCKQYGKAH</sequence>
<protein>
    <recommendedName>
        <fullName evidence="9">Beta-mannosyltransferase 1</fullName>
    </recommendedName>
</protein>
<evidence type="ECO:0000256" key="4">
    <source>
        <dbReference type="ARBA" id="ARBA00022968"/>
    </source>
</evidence>
<keyword evidence="4" id="KW-0735">Signal-anchor</keyword>